<feature type="compositionally biased region" description="Basic and acidic residues" evidence="1">
    <location>
        <begin position="124"/>
        <end position="133"/>
    </location>
</feature>
<protein>
    <submittedName>
        <fullName evidence="2">Uncharacterized protein</fullName>
    </submittedName>
</protein>
<dbReference type="EMBL" id="JBBXJM010000006">
    <property type="protein sequence ID" value="KAL1406649.1"/>
    <property type="molecule type" value="Genomic_DNA"/>
</dbReference>
<evidence type="ECO:0000313" key="2">
    <source>
        <dbReference type="EMBL" id="KAL1406649.1"/>
    </source>
</evidence>
<reference evidence="2 3" key="1">
    <citation type="submission" date="2023-08" db="EMBL/GenBank/DDBJ databases">
        <title>Annotated Genome Sequence of Vanrija albida AlHP1.</title>
        <authorList>
            <person name="Herzog R."/>
        </authorList>
    </citation>
    <scope>NUCLEOTIDE SEQUENCE [LARGE SCALE GENOMIC DNA]</scope>
    <source>
        <strain evidence="2 3">AlHP1</strain>
    </source>
</reference>
<dbReference type="RefSeq" id="XP_069206593.1">
    <property type="nucleotide sequence ID" value="XM_069356752.1"/>
</dbReference>
<keyword evidence="3" id="KW-1185">Reference proteome</keyword>
<dbReference type="GeneID" id="95989398"/>
<accession>A0ABR3PVZ8</accession>
<feature type="compositionally biased region" description="Polar residues" evidence="1">
    <location>
        <begin position="134"/>
        <end position="149"/>
    </location>
</feature>
<sequence>MPRPGATPPEFTTAHFPRAAWPADLAPGLVAGRSASQAWATARDKGTWDAIDTPTFTLAVLDKVLEIEDAGRADATAPSPASEAVIQFVYNKAIGALPRSHRYTSAPAFEKVEAFVRAALSNADEAKPARRDASGTSVDARSTSSGSDE</sequence>
<name>A0ABR3PVZ8_9TREE</name>
<evidence type="ECO:0000313" key="3">
    <source>
        <dbReference type="Proteomes" id="UP001565368"/>
    </source>
</evidence>
<gene>
    <name evidence="2" type="ORF">Q8F55_008355</name>
</gene>
<feature type="region of interest" description="Disordered" evidence="1">
    <location>
        <begin position="123"/>
        <end position="149"/>
    </location>
</feature>
<dbReference type="Proteomes" id="UP001565368">
    <property type="component" value="Unassembled WGS sequence"/>
</dbReference>
<evidence type="ECO:0000256" key="1">
    <source>
        <dbReference type="SAM" id="MobiDB-lite"/>
    </source>
</evidence>
<proteinExistence type="predicted"/>
<comment type="caution">
    <text evidence="2">The sequence shown here is derived from an EMBL/GenBank/DDBJ whole genome shotgun (WGS) entry which is preliminary data.</text>
</comment>
<organism evidence="2 3">
    <name type="scientific">Vanrija albida</name>
    <dbReference type="NCBI Taxonomy" id="181172"/>
    <lineage>
        <taxon>Eukaryota</taxon>
        <taxon>Fungi</taxon>
        <taxon>Dikarya</taxon>
        <taxon>Basidiomycota</taxon>
        <taxon>Agaricomycotina</taxon>
        <taxon>Tremellomycetes</taxon>
        <taxon>Trichosporonales</taxon>
        <taxon>Trichosporonaceae</taxon>
        <taxon>Vanrija</taxon>
    </lineage>
</organism>